<dbReference type="PANTHER" id="PTHR36960">
    <property type="entry name" value="SI:DKEY-32E6.3"/>
    <property type="match status" value="1"/>
</dbReference>
<sequence>MAAGRDLAKIARVFSACGKATIAWSELADILRYTDGSFFTDANIARLFDGFECHRGSSVRVADFLQWLAPSSPVAEPLDRGMERRRRHLVLNFDINKTIVMMDSATGKTMEDIANHVLALSAWGSVAAGVVAGAAPAWQCEVGRPSVERPRPGLVSYAEFLEAQFPGQGSKECREQLWHRFTHPGEPGEALRPHCDDFLAALKLPRDVAGSEAARVAGLHGEEVFIIPAFFELLLHLQRSGLSFSLVFRTFGTDLREVAEEFNAFCEGRHPLYPGAAFDGRDGGPDYRIAFNDPSAFGTFFRSSLCGKGDALVYGTLRQPKLGEAGLEMYADHAEFPYVRVVSGGIGAVFQDLRRRSRKPGTLALRDYFPFWRAQGMGSDAGRLNGGKLMVIDPRPSSSVHEVFFDDNILYTTPRIVDARLALFPGKVLSMRYLSPCHLVRAEPLEAVTDRGYFARHVERLSAAYERRLAVFSRVGDLCKEALRAKWFPRGLPRLVPGAAGYDPWAGFLQDERKHSKATSFAEPQELEEGRQQ</sequence>
<evidence type="ECO:0000256" key="1">
    <source>
        <dbReference type="SAM" id="MobiDB-lite"/>
    </source>
</evidence>
<protein>
    <submittedName>
        <fullName evidence="2">Uncharacterized protein</fullName>
    </submittedName>
</protein>
<organism evidence="2">
    <name type="scientific">Alexandrium monilatum</name>
    <dbReference type="NCBI Taxonomy" id="311494"/>
    <lineage>
        <taxon>Eukaryota</taxon>
        <taxon>Sar</taxon>
        <taxon>Alveolata</taxon>
        <taxon>Dinophyceae</taxon>
        <taxon>Gonyaulacales</taxon>
        <taxon>Pyrocystaceae</taxon>
        <taxon>Alexandrium</taxon>
    </lineage>
</organism>
<name>A0A7S4S472_9DINO</name>
<dbReference type="EMBL" id="HBNR01063484">
    <property type="protein sequence ID" value="CAE4634103.1"/>
    <property type="molecule type" value="Transcribed_RNA"/>
</dbReference>
<evidence type="ECO:0000313" key="2">
    <source>
        <dbReference type="EMBL" id="CAE4634103.1"/>
    </source>
</evidence>
<accession>A0A7S4S472</accession>
<proteinExistence type="predicted"/>
<gene>
    <name evidence="2" type="ORF">AMON00008_LOCUS44815</name>
</gene>
<reference evidence="2" key="1">
    <citation type="submission" date="2021-01" db="EMBL/GenBank/DDBJ databases">
        <authorList>
            <person name="Corre E."/>
            <person name="Pelletier E."/>
            <person name="Niang G."/>
            <person name="Scheremetjew M."/>
            <person name="Finn R."/>
            <person name="Kale V."/>
            <person name="Holt S."/>
            <person name="Cochrane G."/>
            <person name="Meng A."/>
            <person name="Brown T."/>
            <person name="Cohen L."/>
        </authorList>
    </citation>
    <scope>NUCLEOTIDE SEQUENCE</scope>
    <source>
        <strain evidence="2">CCMP3105</strain>
    </source>
</reference>
<dbReference type="PANTHER" id="PTHR36960:SF1">
    <property type="entry name" value="SI:DKEY-32E6.3"/>
    <property type="match status" value="1"/>
</dbReference>
<feature type="region of interest" description="Disordered" evidence="1">
    <location>
        <begin position="514"/>
        <end position="533"/>
    </location>
</feature>
<dbReference type="AlphaFoldDB" id="A0A7S4S472"/>